<proteinExistence type="predicted"/>
<evidence type="ECO:0000313" key="1">
    <source>
        <dbReference type="EMBL" id="PIC11913.1"/>
    </source>
</evidence>
<accession>A0A2G5SAI0</accession>
<protein>
    <submittedName>
        <fullName evidence="1">Uncharacterized protein</fullName>
    </submittedName>
</protein>
<sequence>MLWLEVSYVFCVFEMTLGRIKKAWNVQGIETIRISCSPCRSPSTTHQQHQQRKVGAVKKASGIQDTLTFNEALKDNGNDAKKLCENCGCVAREHSGARPKDELRSQASIEAHEEKVQAIQKKLKRCFNKSTTAELGKDLLQDARAFNQTRNQHNKFDL</sequence>
<comment type="caution">
    <text evidence="1">The sequence shown here is derived from an EMBL/GenBank/DDBJ whole genome shotgun (WGS) entry which is preliminary data.</text>
</comment>
<dbReference type="AlphaFoldDB" id="A0A2G5SAI0"/>
<name>A0A2G5SAI0_9PELO</name>
<reference evidence="2" key="1">
    <citation type="submission" date="2017-10" db="EMBL/GenBank/DDBJ databases">
        <title>Rapid genome shrinkage in a self-fertile nematode reveals novel sperm competition proteins.</title>
        <authorList>
            <person name="Yin D."/>
            <person name="Schwarz E.M."/>
            <person name="Thomas C.G."/>
            <person name="Felde R.L."/>
            <person name="Korf I.F."/>
            <person name="Cutter A.D."/>
            <person name="Schartner C.M."/>
            <person name="Ralston E.J."/>
            <person name="Meyer B.J."/>
            <person name="Haag E.S."/>
        </authorList>
    </citation>
    <scope>NUCLEOTIDE SEQUENCE [LARGE SCALE GENOMIC DNA]</scope>
    <source>
        <strain evidence="2">JU1422</strain>
    </source>
</reference>
<dbReference type="Proteomes" id="UP000230233">
    <property type="component" value="Unassembled WGS sequence"/>
</dbReference>
<organism evidence="1 2">
    <name type="scientific">Caenorhabditis nigoni</name>
    <dbReference type="NCBI Taxonomy" id="1611254"/>
    <lineage>
        <taxon>Eukaryota</taxon>
        <taxon>Metazoa</taxon>
        <taxon>Ecdysozoa</taxon>
        <taxon>Nematoda</taxon>
        <taxon>Chromadorea</taxon>
        <taxon>Rhabditida</taxon>
        <taxon>Rhabditina</taxon>
        <taxon>Rhabditomorpha</taxon>
        <taxon>Rhabditoidea</taxon>
        <taxon>Rhabditidae</taxon>
        <taxon>Peloderinae</taxon>
        <taxon>Caenorhabditis</taxon>
    </lineage>
</organism>
<dbReference type="OrthoDB" id="10384750at2759"/>
<dbReference type="EMBL" id="PDUG01000036">
    <property type="protein sequence ID" value="PIC11913.1"/>
    <property type="molecule type" value="Genomic_DNA"/>
</dbReference>
<gene>
    <name evidence="1" type="ORF">B9Z55_028779</name>
</gene>
<evidence type="ECO:0000313" key="2">
    <source>
        <dbReference type="Proteomes" id="UP000230233"/>
    </source>
</evidence>
<keyword evidence="2" id="KW-1185">Reference proteome</keyword>